<name>A0A4R0R894_9APHY</name>
<feature type="transmembrane region" description="Helical" evidence="1">
    <location>
        <begin position="58"/>
        <end position="77"/>
    </location>
</feature>
<protein>
    <submittedName>
        <fullName evidence="2">Uncharacterized protein</fullName>
    </submittedName>
</protein>
<accession>A0A4R0R894</accession>
<keyword evidence="1" id="KW-1133">Transmembrane helix</keyword>
<dbReference type="EMBL" id="RWJN01000478">
    <property type="protein sequence ID" value="TCD61335.1"/>
    <property type="molecule type" value="Genomic_DNA"/>
</dbReference>
<proteinExistence type="predicted"/>
<gene>
    <name evidence="2" type="ORF">EIP91_008578</name>
</gene>
<feature type="transmembrane region" description="Helical" evidence="1">
    <location>
        <begin position="108"/>
        <end position="127"/>
    </location>
</feature>
<evidence type="ECO:0000256" key="1">
    <source>
        <dbReference type="SAM" id="Phobius"/>
    </source>
</evidence>
<dbReference type="Proteomes" id="UP000292702">
    <property type="component" value="Unassembled WGS sequence"/>
</dbReference>
<comment type="caution">
    <text evidence="2">The sequence shown here is derived from an EMBL/GenBank/DDBJ whole genome shotgun (WGS) entry which is preliminary data.</text>
</comment>
<reference evidence="2 3" key="1">
    <citation type="submission" date="2018-11" db="EMBL/GenBank/DDBJ databases">
        <title>Genome assembly of Steccherinum ochraceum LE-BIN_3174, the white-rot fungus of the Steccherinaceae family (The Residual Polyporoid clade, Polyporales, Basidiomycota).</title>
        <authorList>
            <person name="Fedorova T.V."/>
            <person name="Glazunova O.A."/>
            <person name="Landesman E.O."/>
            <person name="Moiseenko K.V."/>
            <person name="Psurtseva N.V."/>
            <person name="Savinova O.S."/>
            <person name="Shakhova N.V."/>
            <person name="Tyazhelova T.V."/>
            <person name="Vasina D.V."/>
        </authorList>
    </citation>
    <scope>NUCLEOTIDE SEQUENCE [LARGE SCALE GENOMIC DNA]</scope>
    <source>
        <strain evidence="2 3">LE-BIN_3174</strain>
    </source>
</reference>
<evidence type="ECO:0000313" key="3">
    <source>
        <dbReference type="Proteomes" id="UP000292702"/>
    </source>
</evidence>
<dbReference type="OrthoDB" id="2804045at2759"/>
<evidence type="ECO:0000313" key="2">
    <source>
        <dbReference type="EMBL" id="TCD61335.1"/>
    </source>
</evidence>
<organism evidence="2 3">
    <name type="scientific">Steccherinum ochraceum</name>
    <dbReference type="NCBI Taxonomy" id="92696"/>
    <lineage>
        <taxon>Eukaryota</taxon>
        <taxon>Fungi</taxon>
        <taxon>Dikarya</taxon>
        <taxon>Basidiomycota</taxon>
        <taxon>Agaricomycotina</taxon>
        <taxon>Agaricomycetes</taxon>
        <taxon>Polyporales</taxon>
        <taxon>Steccherinaceae</taxon>
        <taxon>Steccherinum</taxon>
    </lineage>
</organism>
<feature type="transmembrane region" description="Helical" evidence="1">
    <location>
        <begin position="27"/>
        <end position="46"/>
    </location>
</feature>
<keyword evidence="1" id="KW-0472">Membrane</keyword>
<dbReference type="AlphaFoldDB" id="A0A4R0R894"/>
<sequence>MFAHFVLQTLGLVGVAAFSTIRVWAIWGKALMPTLSVLLITGFVPAANIVSSHPIHGLLVRAMAIAGDLVVLLLTYIKTIDIWRTAPAASELTGTRPRLSTLLIRNGTVYFLSMLIMNIVNLLLLLVQRTDASTSYKFVQVMNVINANLIARFILDLREAATEDGGRSSLECSTIRFKAQPESVGLELEEVMSACLPVGEETSMWVSGQDDVDAEDT</sequence>
<keyword evidence="3" id="KW-1185">Reference proteome</keyword>
<keyword evidence="1" id="KW-0812">Transmembrane</keyword>